<evidence type="ECO:0000313" key="2">
    <source>
        <dbReference type="Proteomes" id="UP001054945"/>
    </source>
</evidence>
<evidence type="ECO:0000313" key="1">
    <source>
        <dbReference type="EMBL" id="GIX67434.1"/>
    </source>
</evidence>
<name>A0AAV4M4X8_CAEEX</name>
<sequence>MQIHQPPVAFPTVACVSNKTSYSKSTKSIKISLTFRSMFLFFEDEHALSVTALRFLLLSANCFCRTHFHRLTQNSKHFNRKLVNRGIILGTSGQSSTVIFS</sequence>
<dbReference type="Proteomes" id="UP001054945">
    <property type="component" value="Unassembled WGS sequence"/>
</dbReference>
<dbReference type="EMBL" id="BPLR01001877">
    <property type="protein sequence ID" value="GIX67434.1"/>
    <property type="molecule type" value="Genomic_DNA"/>
</dbReference>
<proteinExistence type="predicted"/>
<keyword evidence="2" id="KW-1185">Reference proteome</keyword>
<gene>
    <name evidence="1" type="ORF">CEXT_522311</name>
</gene>
<accession>A0AAV4M4X8</accession>
<dbReference type="AlphaFoldDB" id="A0AAV4M4X8"/>
<reference evidence="1 2" key="1">
    <citation type="submission" date="2021-06" db="EMBL/GenBank/DDBJ databases">
        <title>Caerostris extrusa draft genome.</title>
        <authorList>
            <person name="Kono N."/>
            <person name="Arakawa K."/>
        </authorList>
    </citation>
    <scope>NUCLEOTIDE SEQUENCE [LARGE SCALE GENOMIC DNA]</scope>
</reference>
<organism evidence="1 2">
    <name type="scientific">Caerostris extrusa</name>
    <name type="common">Bark spider</name>
    <name type="synonym">Caerostris bankana</name>
    <dbReference type="NCBI Taxonomy" id="172846"/>
    <lineage>
        <taxon>Eukaryota</taxon>
        <taxon>Metazoa</taxon>
        <taxon>Ecdysozoa</taxon>
        <taxon>Arthropoda</taxon>
        <taxon>Chelicerata</taxon>
        <taxon>Arachnida</taxon>
        <taxon>Araneae</taxon>
        <taxon>Araneomorphae</taxon>
        <taxon>Entelegynae</taxon>
        <taxon>Araneoidea</taxon>
        <taxon>Araneidae</taxon>
        <taxon>Caerostris</taxon>
    </lineage>
</organism>
<protein>
    <submittedName>
        <fullName evidence="1">Uncharacterized protein</fullName>
    </submittedName>
</protein>
<comment type="caution">
    <text evidence="1">The sequence shown here is derived from an EMBL/GenBank/DDBJ whole genome shotgun (WGS) entry which is preliminary data.</text>
</comment>